<dbReference type="PANTHER" id="PTHR35201:SF4">
    <property type="entry name" value="BETA-PINACENE SYNTHASE-RELATED"/>
    <property type="match status" value="1"/>
</dbReference>
<dbReference type="Proteomes" id="UP000736335">
    <property type="component" value="Unassembled WGS sequence"/>
</dbReference>
<protein>
    <recommendedName>
        <fullName evidence="6">Terpene synthase</fullName>
        <ecNumber evidence="6">4.2.3.-</ecNumber>
    </recommendedName>
</protein>
<dbReference type="Gene3D" id="1.10.600.10">
    <property type="entry name" value="Farnesyl Diphosphate Synthase"/>
    <property type="match status" value="1"/>
</dbReference>
<dbReference type="GO" id="GO:0008299">
    <property type="term" value="P:isoprenoid biosynthetic process"/>
    <property type="evidence" value="ECO:0007669"/>
    <property type="project" value="UniProtKB-ARBA"/>
</dbReference>
<dbReference type="InterPro" id="IPR034686">
    <property type="entry name" value="Terpene_cyclase-like_2"/>
</dbReference>
<comment type="cofactor">
    <cofactor evidence="1 6">
        <name>Mg(2+)</name>
        <dbReference type="ChEBI" id="CHEBI:18420"/>
    </cofactor>
</comment>
<evidence type="ECO:0000256" key="1">
    <source>
        <dbReference type="ARBA" id="ARBA00001946"/>
    </source>
</evidence>
<keyword evidence="5 6" id="KW-0456">Lyase</keyword>
<comment type="caution">
    <text evidence="7">The sequence shown here is derived from an EMBL/GenBank/DDBJ whole genome shotgun (WGS) entry which is preliminary data.</text>
</comment>
<dbReference type="GO" id="GO:0010333">
    <property type="term" value="F:terpene synthase activity"/>
    <property type="evidence" value="ECO:0007669"/>
    <property type="project" value="InterPro"/>
</dbReference>
<accession>A0A9P6HEE9</accession>
<name>A0A9P6HEE9_9AGAM</name>
<dbReference type="GO" id="GO:0046872">
    <property type="term" value="F:metal ion binding"/>
    <property type="evidence" value="ECO:0007669"/>
    <property type="project" value="UniProtKB-KW"/>
</dbReference>
<reference evidence="7" key="1">
    <citation type="journal article" date="2020" name="Nat. Commun.">
        <title>Large-scale genome sequencing of mycorrhizal fungi provides insights into the early evolution of symbiotic traits.</title>
        <authorList>
            <person name="Miyauchi S."/>
            <person name="Kiss E."/>
            <person name="Kuo A."/>
            <person name="Drula E."/>
            <person name="Kohler A."/>
            <person name="Sanchez-Garcia M."/>
            <person name="Morin E."/>
            <person name="Andreopoulos B."/>
            <person name="Barry K.W."/>
            <person name="Bonito G."/>
            <person name="Buee M."/>
            <person name="Carver A."/>
            <person name="Chen C."/>
            <person name="Cichocki N."/>
            <person name="Clum A."/>
            <person name="Culley D."/>
            <person name="Crous P.W."/>
            <person name="Fauchery L."/>
            <person name="Girlanda M."/>
            <person name="Hayes R.D."/>
            <person name="Keri Z."/>
            <person name="LaButti K."/>
            <person name="Lipzen A."/>
            <person name="Lombard V."/>
            <person name="Magnuson J."/>
            <person name="Maillard F."/>
            <person name="Murat C."/>
            <person name="Nolan M."/>
            <person name="Ohm R.A."/>
            <person name="Pangilinan J."/>
            <person name="Pereira M.F."/>
            <person name="Perotto S."/>
            <person name="Peter M."/>
            <person name="Pfister S."/>
            <person name="Riley R."/>
            <person name="Sitrit Y."/>
            <person name="Stielow J.B."/>
            <person name="Szollosi G."/>
            <person name="Zifcakova L."/>
            <person name="Stursova M."/>
            <person name="Spatafora J.W."/>
            <person name="Tedersoo L."/>
            <person name="Vaario L.M."/>
            <person name="Yamada A."/>
            <person name="Yan M."/>
            <person name="Wang P."/>
            <person name="Xu J."/>
            <person name="Bruns T."/>
            <person name="Baldrian P."/>
            <person name="Vilgalys R."/>
            <person name="Dunand C."/>
            <person name="Henrissat B."/>
            <person name="Grigoriev I.V."/>
            <person name="Hibbett D."/>
            <person name="Nagy L.G."/>
            <person name="Martin F.M."/>
        </authorList>
    </citation>
    <scope>NUCLEOTIDE SEQUENCE</scope>
    <source>
        <strain evidence="7">UH-Tt-Lm1</strain>
    </source>
</reference>
<evidence type="ECO:0000313" key="8">
    <source>
        <dbReference type="Proteomes" id="UP000736335"/>
    </source>
</evidence>
<dbReference type="EMBL" id="WIUZ02000010">
    <property type="protein sequence ID" value="KAF9783463.1"/>
    <property type="molecule type" value="Genomic_DNA"/>
</dbReference>
<evidence type="ECO:0000256" key="5">
    <source>
        <dbReference type="ARBA" id="ARBA00023239"/>
    </source>
</evidence>
<evidence type="ECO:0000256" key="6">
    <source>
        <dbReference type="RuleBase" id="RU366034"/>
    </source>
</evidence>
<dbReference type="SFLD" id="SFLDG01020">
    <property type="entry name" value="Terpene_Cyclase_Like_2"/>
    <property type="match status" value="1"/>
</dbReference>
<keyword evidence="3 6" id="KW-0479">Metal-binding</keyword>
<dbReference type="SUPFAM" id="SSF48576">
    <property type="entry name" value="Terpenoid synthases"/>
    <property type="match status" value="1"/>
</dbReference>
<dbReference type="OrthoDB" id="6486656at2759"/>
<dbReference type="SFLD" id="SFLDS00005">
    <property type="entry name" value="Isoprenoid_Synthase_Type_I"/>
    <property type="match status" value="1"/>
</dbReference>
<evidence type="ECO:0000256" key="3">
    <source>
        <dbReference type="ARBA" id="ARBA00022723"/>
    </source>
</evidence>
<dbReference type="PANTHER" id="PTHR35201">
    <property type="entry name" value="TERPENE SYNTHASE"/>
    <property type="match status" value="1"/>
</dbReference>
<evidence type="ECO:0000256" key="2">
    <source>
        <dbReference type="ARBA" id="ARBA00006333"/>
    </source>
</evidence>
<organism evidence="7 8">
    <name type="scientific">Thelephora terrestris</name>
    <dbReference type="NCBI Taxonomy" id="56493"/>
    <lineage>
        <taxon>Eukaryota</taxon>
        <taxon>Fungi</taxon>
        <taxon>Dikarya</taxon>
        <taxon>Basidiomycota</taxon>
        <taxon>Agaricomycotina</taxon>
        <taxon>Agaricomycetes</taxon>
        <taxon>Thelephorales</taxon>
        <taxon>Thelephoraceae</taxon>
        <taxon>Thelephora</taxon>
    </lineage>
</organism>
<keyword evidence="4 6" id="KW-0460">Magnesium</keyword>
<evidence type="ECO:0000313" key="7">
    <source>
        <dbReference type="EMBL" id="KAF9783463.1"/>
    </source>
</evidence>
<dbReference type="Pfam" id="PF19086">
    <property type="entry name" value="Terpene_syn_C_2"/>
    <property type="match status" value="1"/>
</dbReference>
<keyword evidence="8" id="KW-1185">Reference proteome</keyword>
<sequence length="328" mass="36718">FTLPDLPGICQDPFSPSFNPHYDSAVASESKAWIDSLGILSGEKQTYFSNSAFEFLAAHTCPYADREGYRTSCDYLNTTFILDDYSDDEGGEGARRMADSFMNALREPAWDDGTPFAKMAREFRARLATASSTARQRFIDTFDHYLEATVREAQNREEGIILSLSDFMELRRGNSGVYPAYAIIECILSIDLQPEVFNHPALWNLTKIAGDMLFIANDIYSYNKEQAGGHAANNFITVIQKERGVDLQGAMDISGGFFAKYAEDFNTWKDQLPSWGSETDAAVSEYIKGMAASVRGYIEWSLTGPRYFGASVQEVKKTRRVLLRTRAG</sequence>
<evidence type="ECO:0000256" key="4">
    <source>
        <dbReference type="ARBA" id="ARBA00022842"/>
    </source>
</evidence>
<comment type="similarity">
    <text evidence="2 6">Belongs to the terpene synthase family.</text>
</comment>
<dbReference type="AlphaFoldDB" id="A0A9P6HEE9"/>
<dbReference type="InterPro" id="IPR008949">
    <property type="entry name" value="Isoprenoid_synthase_dom_sf"/>
</dbReference>
<gene>
    <name evidence="7" type="ORF">BJ322DRAFT_1071023</name>
</gene>
<proteinExistence type="inferred from homology"/>
<dbReference type="EC" id="4.2.3.-" evidence="6"/>
<feature type="non-terminal residue" evidence="7">
    <location>
        <position position="328"/>
    </location>
</feature>
<reference evidence="7" key="2">
    <citation type="submission" date="2020-11" db="EMBL/GenBank/DDBJ databases">
        <authorList>
            <consortium name="DOE Joint Genome Institute"/>
            <person name="Kuo A."/>
            <person name="Miyauchi S."/>
            <person name="Kiss E."/>
            <person name="Drula E."/>
            <person name="Kohler A."/>
            <person name="Sanchez-Garcia M."/>
            <person name="Andreopoulos B."/>
            <person name="Barry K.W."/>
            <person name="Bonito G."/>
            <person name="Buee M."/>
            <person name="Carver A."/>
            <person name="Chen C."/>
            <person name="Cichocki N."/>
            <person name="Clum A."/>
            <person name="Culley D."/>
            <person name="Crous P.W."/>
            <person name="Fauchery L."/>
            <person name="Girlanda M."/>
            <person name="Hayes R."/>
            <person name="Keri Z."/>
            <person name="Labutti K."/>
            <person name="Lipzen A."/>
            <person name="Lombard V."/>
            <person name="Magnuson J."/>
            <person name="Maillard F."/>
            <person name="Morin E."/>
            <person name="Murat C."/>
            <person name="Nolan M."/>
            <person name="Ohm R."/>
            <person name="Pangilinan J."/>
            <person name="Pereira M."/>
            <person name="Perotto S."/>
            <person name="Peter M."/>
            <person name="Riley R."/>
            <person name="Sitrit Y."/>
            <person name="Stielow B."/>
            <person name="Szollosi G."/>
            <person name="Zifcakova L."/>
            <person name="Stursova M."/>
            <person name="Spatafora J.W."/>
            <person name="Tedersoo L."/>
            <person name="Vaario L.-M."/>
            <person name="Yamada A."/>
            <person name="Yan M."/>
            <person name="Wang P."/>
            <person name="Xu J."/>
            <person name="Bruns T."/>
            <person name="Baldrian P."/>
            <person name="Vilgalys R."/>
            <person name="Henrissat B."/>
            <person name="Grigoriev I.V."/>
            <person name="Hibbett D."/>
            <person name="Nagy L.G."/>
            <person name="Martin F.M."/>
        </authorList>
    </citation>
    <scope>NUCLEOTIDE SEQUENCE</scope>
    <source>
        <strain evidence="7">UH-Tt-Lm1</strain>
    </source>
</reference>